<evidence type="ECO:0000313" key="2">
    <source>
        <dbReference type="Proteomes" id="UP000036000"/>
    </source>
</evidence>
<protein>
    <recommendedName>
        <fullName evidence="3">Extracellular protein</fullName>
    </recommendedName>
</protein>
<dbReference type="AlphaFoldDB" id="A0AAC8UTD8"/>
<evidence type="ECO:0000313" key="1">
    <source>
        <dbReference type="EMBL" id="AKP63936.1"/>
    </source>
</evidence>
<evidence type="ECO:0008006" key="3">
    <source>
        <dbReference type="Google" id="ProtNLM"/>
    </source>
</evidence>
<dbReference type="KEGG" id="lko:ABN16_02285"/>
<reference evidence="1 2" key="1">
    <citation type="submission" date="2015-07" db="EMBL/GenBank/DDBJ databases">
        <title>Lactobacillus korensis/26-25/ whole genome sequencing.</title>
        <authorList>
            <person name="Kim M.K."/>
            <person name="Im W.-T."/>
            <person name="Srinivasan S."/>
            <person name="Lee J.-J."/>
        </authorList>
    </citation>
    <scope>NUCLEOTIDE SEQUENCE [LARGE SCALE GENOMIC DNA]</scope>
    <source>
        <strain evidence="1 2">26-25</strain>
    </source>
</reference>
<name>A0AAC8UTD8_9LACO</name>
<dbReference type="Gene3D" id="2.60.120.200">
    <property type="match status" value="1"/>
</dbReference>
<dbReference type="EMBL" id="CP012033">
    <property type="protein sequence ID" value="AKP63936.1"/>
    <property type="molecule type" value="Genomic_DNA"/>
</dbReference>
<dbReference type="Proteomes" id="UP000036000">
    <property type="component" value="Chromosome"/>
</dbReference>
<sequence>MTGVALASLGWGIWHGAAMGKAAVDVNPQSVLDGGPTGLSVKATTYFNMPSTFGTGQTNSAKYVSGSNGDGVALTQDGKINQGGAIWTDKPVFNAYKDQRASMWVYLGTNGTLPGDGVAFVLQNSSNKAFSGGGESLGVWGVDPRKSGSTTSDLADSAIPNSWALEFDTGVDQTLPATNWIVNQTDPNSFDIGDHENNAFNGTGYNPTTDNDDVGETIKGEHIASGYPGLSSSYYAYQQTGRFYTGTSGIFIQTPNYTYGKYNYFGLAHHGLIRDQFGDRFMSTAHWYHLTLNYEAPTDGGSTATITYSFDDKDPATGAPKKITNSTYAKEKIDLSNLKVTPSSPKLYWGLTGTTGATNTELSMFKFEQVPGQPMVSSSADMTDVTKGSTIPASPKATISGNDKIKLNYTLKYLDGDQNWSDIEAELNLPSYVDWTGGRVSYANGETASLDMTKQSDQKLNVPIKDLGADSSQTVITLEGTAQNVSKTAAAAVAEFKGANAITSAATPTFDIKPSPFSINVNPAQISANAGSTTTTVTGTVSSTDSTVNGDNTTLTAVLADSKGNVATLPASAISLDKKLNGNGGYDFSITIPEVPAGTSLLQVSGTTTASSDYKASGTATITGGTIDFGSTSGNIVFKPTTLTGSGTQTIERDDSNGPWSLYVDSSLMKGSTWKVTAKTDGMYSDDVPASQLDGSLIFKKGTSTTVLNNSESTLIASDDKTDGTEQTTNIASDWTNDTGILLNVNGGAVNGSYSGDIDWTLESAP</sequence>
<organism evidence="1 2">
    <name type="scientific">Levilactobacillus koreensis</name>
    <dbReference type="NCBI Taxonomy" id="637971"/>
    <lineage>
        <taxon>Bacteria</taxon>
        <taxon>Bacillati</taxon>
        <taxon>Bacillota</taxon>
        <taxon>Bacilli</taxon>
        <taxon>Lactobacillales</taxon>
        <taxon>Lactobacillaceae</taxon>
        <taxon>Levilactobacillus</taxon>
    </lineage>
</organism>
<gene>
    <name evidence="1" type="ORF">ABN16_02285</name>
</gene>
<keyword evidence="2" id="KW-1185">Reference proteome</keyword>
<dbReference type="InterPro" id="IPR013320">
    <property type="entry name" value="ConA-like_dom_sf"/>
</dbReference>
<accession>A0AAC8UTD8</accession>
<proteinExistence type="predicted"/>
<dbReference type="SUPFAM" id="SSF49899">
    <property type="entry name" value="Concanavalin A-like lectins/glucanases"/>
    <property type="match status" value="1"/>
</dbReference>